<dbReference type="InParanoid" id="A0A024GK52"/>
<comment type="caution">
    <text evidence="1">The sequence shown here is derived from an EMBL/GenBank/DDBJ whole genome shotgun (WGS) entry which is preliminary data.</text>
</comment>
<sequence length="90" mass="10623">MVHALFALIKAIKDIVMLHLLEIRLQNKRPLLHIEFERSGKMQFSFPNRHTRAVTSSTLRYSPVLLNEVFPEHPKYKHLQSWLTNVSVPY</sequence>
<protein>
    <submittedName>
        <fullName evidence="1">Uncharacterized protein</fullName>
    </submittedName>
</protein>
<gene>
    <name evidence="1" type="ORF">BN9_082480</name>
</gene>
<evidence type="ECO:0000313" key="2">
    <source>
        <dbReference type="Proteomes" id="UP000053237"/>
    </source>
</evidence>
<dbReference type="EMBL" id="CAIX01000159">
    <property type="protein sequence ID" value="CCI47261.1"/>
    <property type="molecule type" value="Genomic_DNA"/>
</dbReference>
<organism evidence="1 2">
    <name type="scientific">Albugo candida</name>
    <dbReference type="NCBI Taxonomy" id="65357"/>
    <lineage>
        <taxon>Eukaryota</taxon>
        <taxon>Sar</taxon>
        <taxon>Stramenopiles</taxon>
        <taxon>Oomycota</taxon>
        <taxon>Peronosporomycetes</taxon>
        <taxon>Albuginales</taxon>
        <taxon>Albuginaceae</taxon>
        <taxon>Albugo</taxon>
    </lineage>
</organism>
<name>A0A024GK52_9STRA</name>
<evidence type="ECO:0000313" key="1">
    <source>
        <dbReference type="EMBL" id="CCI47261.1"/>
    </source>
</evidence>
<dbReference type="Proteomes" id="UP000053237">
    <property type="component" value="Unassembled WGS sequence"/>
</dbReference>
<keyword evidence="2" id="KW-1185">Reference proteome</keyword>
<proteinExistence type="predicted"/>
<reference evidence="1 2" key="1">
    <citation type="submission" date="2012-05" db="EMBL/GenBank/DDBJ databases">
        <title>Recombination and specialization in a pathogen metapopulation.</title>
        <authorList>
            <person name="Gardiner A."/>
            <person name="Kemen E."/>
            <person name="Schultz-Larsen T."/>
            <person name="MacLean D."/>
            <person name="Van Oosterhout C."/>
            <person name="Jones J.D.G."/>
        </authorList>
    </citation>
    <scope>NUCLEOTIDE SEQUENCE [LARGE SCALE GENOMIC DNA]</scope>
    <source>
        <strain evidence="1 2">Ac Nc2</strain>
    </source>
</reference>
<accession>A0A024GK52</accession>
<dbReference type="AlphaFoldDB" id="A0A024GK52"/>